<dbReference type="Proteomes" id="UP000276603">
    <property type="component" value="Unassembled WGS sequence"/>
</dbReference>
<dbReference type="InterPro" id="IPR011658">
    <property type="entry name" value="PA14_dom"/>
</dbReference>
<evidence type="ECO:0000313" key="5">
    <source>
        <dbReference type="EMBL" id="RKN77911.1"/>
    </source>
</evidence>
<dbReference type="Gene3D" id="1.20.1050.60">
    <property type="entry name" value="alpha-1,2-mannosidase"/>
    <property type="match status" value="1"/>
</dbReference>
<dbReference type="AlphaFoldDB" id="A0A3B0BZQ7"/>
<dbReference type="GO" id="GO:0006516">
    <property type="term" value="P:glycoprotein catabolic process"/>
    <property type="evidence" value="ECO:0007669"/>
    <property type="project" value="TreeGrafter"/>
</dbReference>
<keyword evidence="3" id="KW-0106">Calcium</keyword>
<dbReference type="FunFam" id="3.30.2080.10:FF:000001">
    <property type="entry name" value="Alpha-1,2-mannosidase subfamily"/>
    <property type="match status" value="1"/>
</dbReference>
<comment type="caution">
    <text evidence="5">The sequence shown here is derived from an EMBL/GenBank/DDBJ whole genome shotgun (WGS) entry which is preliminary data.</text>
</comment>
<reference evidence="5 6" key="1">
    <citation type="submission" date="2018-10" db="EMBL/GenBank/DDBJ databases">
        <title>Ulvibacterium marinum gen. nov., sp. nov., a novel marine bacterium of the family Flavobacteriaceae, isolated from a culture of the green alga Ulva prolifera.</title>
        <authorList>
            <person name="Zhang Z."/>
        </authorList>
    </citation>
    <scope>NUCLEOTIDE SEQUENCE [LARGE SCALE GENOMIC DNA]</scope>
    <source>
        <strain evidence="5 6">CCMM003</strain>
    </source>
</reference>
<evidence type="ECO:0000259" key="4">
    <source>
        <dbReference type="PROSITE" id="PS51820"/>
    </source>
</evidence>
<gene>
    <name evidence="5" type="ORF">D7Z94_22055</name>
</gene>
<dbReference type="GO" id="GO:0030246">
    <property type="term" value="F:carbohydrate binding"/>
    <property type="evidence" value="ECO:0007669"/>
    <property type="project" value="InterPro"/>
</dbReference>
<feature type="domain" description="PA14" evidence="4">
    <location>
        <begin position="263"/>
        <end position="401"/>
    </location>
</feature>
<evidence type="ECO:0000313" key="6">
    <source>
        <dbReference type="Proteomes" id="UP000276603"/>
    </source>
</evidence>
<dbReference type="InterPro" id="IPR012939">
    <property type="entry name" value="Glyco_hydro_92"/>
</dbReference>
<dbReference type="InterPro" id="IPR041371">
    <property type="entry name" value="GH92_N"/>
</dbReference>
<dbReference type="PANTHER" id="PTHR12143">
    <property type="entry name" value="PEPTIDE N-GLYCANASE PNGASE -RELATED"/>
    <property type="match status" value="1"/>
</dbReference>
<dbReference type="GO" id="GO:0005829">
    <property type="term" value="C:cytosol"/>
    <property type="evidence" value="ECO:0007669"/>
    <property type="project" value="TreeGrafter"/>
</dbReference>
<protein>
    <recommendedName>
        <fullName evidence="4">PA14 domain-containing protein</fullName>
    </recommendedName>
</protein>
<dbReference type="FunFam" id="1.20.1050.60:FF:000001">
    <property type="entry name" value="Putative alpha-1,2-mannosidase"/>
    <property type="match status" value="1"/>
</dbReference>
<name>A0A3B0BZQ7_9FLAO</name>
<dbReference type="SUPFAM" id="SSF56988">
    <property type="entry name" value="Anthrax protective antigen"/>
    <property type="match status" value="1"/>
</dbReference>
<evidence type="ECO:0000256" key="3">
    <source>
        <dbReference type="ARBA" id="ARBA00022837"/>
    </source>
</evidence>
<dbReference type="Gene3D" id="3.30.2080.10">
    <property type="entry name" value="GH92 mannosidase domain"/>
    <property type="match status" value="1"/>
</dbReference>
<dbReference type="InterPro" id="IPR005887">
    <property type="entry name" value="GH92_a_mannosidase_put"/>
</dbReference>
<evidence type="ECO:0000256" key="2">
    <source>
        <dbReference type="ARBA" id="ARBA00011245"/>
    </source>
</evidence>
<dbReference type="InterPro" id="IPR037524">
    <property type="entry name" value="PA14/GLEYA"/>
</dbReference>
<dbReference type="PANTHER" id="PTHR12143:SF43">
    <property type="entry name" value="PUTATIVE-RELATED"/>
    <property type="match status" value="1"/>
</dbReference>
<dbReference type="Gene3D" id="2.70.98.10">
    <property type="match status" value="2"/>
</dbReference>
<proteinExistence type="predicted"/>
<dbReference type="EMBL" id="RBCJ01000005">
    <property type="protein sequence ID" value="RKN77911.1"/>
    <property type="molecule type" value="Genomic_DNA"/>
</dbReference>
<accession>A0A3B0BZQ7</accession>
<dbReference type="GO" id="GO:0000224">
    <property type="term" value="F:peptide-N4-(N-acetyl-beta-glucosaminyl)asparagine amidase activity"/>
    <property type="evidence" value="ECO:0007669"/>
    <property type="project" value="TreeGrafter"/>
</dbReference>
<dbReference type="PROSITE" id="PS51820">
    <property type="entry name" value="PA14"/>
    <property type="match status" value="1"/>
</dbReference>
<dbReference type="NCBIfam" id="TIGR01180">
    <property type="entry name" value="aman2_put"/>
    <property type="match status" value="1"/>
</dbReference>
<dbReference type="Pfam" id="PF07971">
    <property type="entry name" value="Glyco_hydro_92"/>
    <property type="match status" value="1"/>
</dbReference>
<dbReference type="Pfam" id="PF07691">
    <property type="entry name" value="PA14"/>
    <property type="match status" value="1"/>
</dbReference>
<comment type="subunit">
    <text evidence="2">Monomer.</text>
</comment>
<organism evidence="5 6">
    <name type="scientific">Ulvibacterium marinum</name>
    <dbReference type="NCBI Taxonomy" id="2419782"/>
    <lineage>
        <taxon>Bacteria</taxon>
        <taxon>Pseudomonadati</taxon>
        <taxon>Bacteroidota</taxon>
        <taxon>Flavobacteriia</taxon>
        <taxon>Flavobacteriales</taxon>
        <taxon>Flavobacteriaceae</taxon>
        <taxon>Ulvibacterium</taxon>
    </lineage>
</organism>
<keyword evidence="6" id="KW-1185">Reference proteome</keyword>
<comment type="cofactor">
    <cofactor evidence="1">
        <name>Ca(2+)</name>
        <dbReference type="ChEBI" id="CHEBI:29108"/>
    </cofactor>
</comment>
<sequence>MLSALKRLHDMRCCFRKSDIVLACLLVCFGCKQQSEEVVQSESANPLPRKAYLGYVDTRVGTAPSIADITVTEVEEPLGYVSPIVGNPSALTHWTPQTAKWTDRVITVPVPYWYDQKKIQGFRGTRYPNGAVVGDWGPMSLMPLTGEVKIDADERASSFSHATEIAKPHYYSVKLDDYDIKAEFTAASKTGFFQFTFPESESSSVVFDGVYVPGYYKVIPERNEIEGYTVIAGHFKNHFVAKFDKKFEAYNVDMLPNVVDADLVPDGFKAAYYNNDKLEGEPDVFVTYSKLNYNWLKAPAEGVEDDFFSAVYTGTLVARHSGEHTFELTTKDGTRMYINDEMVIDQWMYRATGTNIHKMNLIKGQKYNIRIEYYDGSSTTEMHLRCAEPVRPDPDLGPKMALKGADGNAVYITFATKDQEKVKMKVGTSLIDLEQARANMEEEFSDFDFNEAVAKGSDVWEKELNRIQVEGADDDKAIFYTALTKCFVNPRNLNEGGRYFSPFDFEVHEGEMYTDLSIWDTFRSLHPLWVILKPQETTDVINGMLNAYKQGGWLPKWPNPWYRSIMMGTHADAVITDAYIKGIRGFDTELAFEAMLKNATEKGNRGFSGRVGIEYFNEIGYVPTDIFGFYGEPVARTLEFSYDDYCIAQMAKALGKDDHHDDFTQRSKRYINVLDKETGLVRGKKRNGEWLPPLDKSISVWAQGTDHDTEVYYKNHTLLVPHDIPGLADFMGGEEKLVDYLDEFFEKDMYYVGDEFSMHAPYMYNSLGTPWKTQKVVRDMLAKYFFDDVGGLPGNDDCGQVSSWYVFGAMGFYPALPGTPTYEICSPIFNKVQISVGKGKVFTVTANNNSKENAYIQSATLNGEPYNSSQLFHNAIMEGGELTFEMGPEPNKEWGNQR</sequence>
<dbReference type="InterPro" id="IPR014718">
    <property type="entry name" value="GH-type_carb-bd"/>
</dbReference>
<dbReference type="SMART" id="SM00758">
    <property type="entry name" value="PA14"/>
    <property type="match status" value="1"/>
</dbReference>
<evidence type="ECO:0000256" key="1">
    <source>
        <dbReference type="ARBA" id="ARBA00001913"/>
    </source>
</evidence>
<dbReference type="InterPro" id="IPR008928">
    <property type="entry name" value="6-hairpin_glycosidase_sf"/>
</dbReference>
<dbReference type="InterPro" id="IPR050883">
    <property type="entry name" value="PNGase"/>
</dbReference>
<dbReference type="GO" id="GO:0005975">
    <property type="term" value="P:carbohydrate metabolic process"/>
    <property type="evidence" value="ECO:0007669"/>
    <property type="project" value="InterPro"/>
</dbReference>
<dbReference type="SUPFAM" id="SSF48208">
    <property type="entry name" value="Six-hairpin glycosidases"/>
    <property type="match status" value="1"/>
</dbReference>
<dbReference type="Pfam" id="PF17678">
    <property type="entry name" value="Glyco_hydro_92N"/>
    <property type="match status" value="1"/>
</dbReference>